<dbReference type="PANTHER" id="PTHR36838:SF3">
    <property type="entry name" value="TRANSPORTER AUXIN EFFLUX CARRIER EC FAMILY"/>
    <property type="match status" value="1"/>
</dbReference>
<feature type="transmembrane region" description="Helical" evidence="7">
    <location>
        <begin position="7"/>
        <end position="25"/>
    </location>
</feature>
<dbReference type="AlphaFoldDB" id="A0A318TPE6"/>
<keyword evidence="9" id="KW-1185">Reference proteome</keyword>
<organism evidence="8 9">
    <name type="scientific">Rhodopseudomonas faecalis</name>
    <dbReference type="NCBI Taxonomy" id="99655"/>
    <lineage>
        <taxon>Bacteria</taxon>
        <taxon>Pseudomonadati</taxon>
        <taxon>Pseudomonadota</taxon>
        <taxon>Alphaproteobacteria</taxon>
        <taxon>Hyphomicrobiales</taxon>
        <taxon>Nitrobacteraceae</taxon>
        <taxon>Rhodopseudomonas</taxon>
    </lineage>
</organism>
<dbReference type="GO" id="GO:0055085">
    <property type="term" value="P:transmembrane transport"/>
    <property type="evidence" value="ECO:0007669"/>
    <property type="project" value="InterPro"/>
</dbReference>
<evidence type="ECO:0000256" key="1">
    <source>
        <dbReference type="ARBA" id="ARBA00004141"/>
    </source>
</evidence>
<keyword evidence="6 7" id="KW-0472">Membrane</keyword>
<dbReference type="InterPro" id="IPR004776">
    <property type="entry name" value="Mem_transp_PIN-like"/>
</dbReference>
<evidence type="ECO:0000313" key="9">
    <source>
        <dbReference type="Proteomes" id="UP000248148"/>
    </source>
</evidence>
<name>A0A318TPE6_9BRAD</name>
<accession>A0A318TPE6</accession>
<gene>
    <name evidence="8" type="ORF">BJ122_10532</name>
</gene>
<feature type="transmembrane region" description="Helical" evidence="7">
    <location>
        <begin position="63"/>
        <end position="87"/>
    </location>
</feature>
<evidence type="ECO:0000256" key="7">
    <source>
        <dbReference type="SAM" id="Phobius"/>
    </source>
</evidence>
<evidence type="ECO:0000256" key="3">
    <source>
        <dbReference type="ARBA" id="ARBA00022475"/>
    </source>
</evidence>
<comment type="caution">
    <text evidence="8">The sequence shown here is derived from an EMBL/GenBank/DDBJ whole genome shotgun (WGS) entry which is preliminary data.</text>
</comment>
<dbReference type="PANTHER" id="PTHR36838">
    <property type="entry name" value="AUXIN EFFLUX CARRIER FAMILY PROTEIN"/>
    <property type="match status" value="1"/>
</dbReference>
<keyword evidence="5 7" id="KW-1133">Transmembrane helix</keyword>
<keyword evidence="3" id="KW-1003">Cell membrane</keyword>
<protein>
    <recommendedName>
        <fullName evidence="10">Malonate transporter</fullName>
    </recommendedName>
</protein>
<comment type="subcellular location">
    <subcellularLocation>
        <location evidence="1">Membrane</location>
        <topology evidence="1">Multi-pass membrane protein</topology>
    </subcellularLocation>
</comment>
<feature type="transmembrane region" description="Helical" evidence="7">
    <location>
        <begin position="257"/>
        <end position="277"/>
    </location>
</feature>
<feature type="transmembrane region" description="Helical" evidence="7">
    <location>
        <begin position="289"/>
        <end position="309"/>
    </location>
</feature>
<feature type="transmembrane region" description="Helical" evidence="7">
    <location>
        <begin position="199"/>
        <end position="218"/>
    </location>
</feature>
<sequence length="320" mass="34369">MIEILNLALPYFGLIFIGFACGRWQRLPENGLAWMNFFLLYVSLPALFFRIMSKTPFEELNNLPFVVATTLGTMIAFTLAALVAWLLGGLKLRDTAIAALAGGYGNIGYMGPGLALAVLGSKAAVPTALIFCFDSIFLFSIVPILMALAGGDGRPVWVTVGQMLRAIIFHPLIVSAYCGALAAALHLQLPAAVDNTLQFLQNAAAPVALFVLGVTVALRPFGRVPWEIPALISIKLVLHPLIVFGLMIAFGPFSYEWAATAVLMASLPPALNVFVIGRQYNSWVEPASVAVLTGTFVSVITLTSVMWLLRNGAIVFPTLN</sequence>
<evidence type="ECO:0000256" key="2">
    <source>
        <dbReference type="ARBA" id="ARBA00022448"/>
    </source>
</evidence>
<feature type="transmembrane region" description="Helical" evidence="7">
    <location>
        <begin position="163"/>
        <end position="187"/>
    </location>
</feature>
<evidence type="ECO:0000256" key="4">
    <source>
        <dbReference type="ARBA" id="ARBA00022692"/>
    </source>
</evidence>
<evidence type="ECO:0000313" key="8">
    <source>
        <dbReference type="EMBL" id="PYF03775.1"/>
    </source>
</evidence>
<evidence type="ECO:0000256" key="6">
    <source>
        <dbReference type="ARBA" id="ARBA00023136"/>
    </source>
</evidence>
<feature type="transmembrane region" description="Helical" evidence="7">
    <location>
        <begin position="230"/>
        <end position="251"/>
    </location>
</feature>
<dbReference type="GO" id="GO:0016020">
    <property type="term" value="C:membrane"/>
    <property type="evidence" value="ECO:0007669"/>
    <property type="project" value="UniProtKB-SubCell"/>
</dbReference>
<keyword evidence="2" id="KW-0813">Transport</keyword>
<reference evidence="8 9" key="1">
    <citation type="submission" date="2018-06" db="EMBL/GenBank/DDBJ databases">
        <title>Genomic Encyclopedia of Archaeal and Bacterial Type Strains, Phase II (KMG-II): from individual species to whole genera.</title>
        <authorList>
            <person name="Goeker M."/>
        </authorList>
    </citation>
    <scope>NUCLEOTIDE SEQUENCE [LARGE SCALE GENOMIC DNA]</scope>
    <source>
        <strain evidence="8 9">JCM 11668</strain>
    </source>
</reference>
<evidence type="ECO:0008006" key="10">
    <source>
        <dbReference type="Google" id="ProtNLM"/>
    </source>
</evidence>
<dbReference type="EMBL" id="QJTI01000005">
    <property type="protein sequence ID" value="PYF03775.1"/>
    <property type="molecule type" value="Genomic_DNA"/>
</dbReference>
<dbReference type="RefSeq" id="WP_110780191.1">
    <property type="nucleotide sequence ID" value="NZ_QJTI01000005.1"/>
</dbReference>
<feature type="transmembrane region" description="Helical" evidence="7">
    <location>
        <begin position="31"/>
        <end position="51"/>
    </location>
</feature>
<dbReference type="OrthoDB" id="7329340at2"/>
<keyword evidence="4 7" id="KW-0812">Transmembrane</keyword>
<dbReference type="Proteomes" id="UP000248148">
    <property type="component" value="Unassembled WGS sequence"/>
</dbReference>
<evidence type="ECO:0000256" key="5">
    <source>
        <dbReference type="ARBA" id="ARBA00022989"/>
    </source>
</evidence>
<feature type="transmembrane region" description="Helical" evidence="7">
    <location>
        <begin position="128"/>
        <end position="151"/>
    </location>
</feature>
<proteinExistence type="predicted"/>
<dbReference type="Pfam" id="PF03547">
    <property type="entry name" value="Mem_trans"/>
    <property type="match status" value="1"/>
</dbReference>